<dbReference type="Proteomes" id="UP000677054">
    <property type="component" value="Unassembled WGS sequence"/>
</dbReference>
<evidence type="ECO:0000256" key="4">
    <source>
        <dbReference type="ARBA" id="ARBA00023054"/>
    </source>
</evidence>
<dbReference type="PANTHER" id="PTHR14899:SF0">
    <property type="entry name" value="G KINASE-ANCHORING PROTEIN 1"/>
    <property type="match status" value="1"/>
</dbReference>
<dbReference type="EMBL" id="LR899631">
    <property type="protein sequence ID" value="CAD7241254.1"/>
    <property type="molecule type" value="Genomic_DNA"/>
</dbReference>
<comment type="similarity">
    <text evidence="2">Belongs to the GKAP1 family.</text>
</comment>
<dbReference type="GO" id="GO:0005794">
    <property type="term" value="C:Golgi apparatus"/>
    <property type="evidence" value="ECO:0007669"/>
    <property type="project" value="UniProtKB-SubCell"/>
</dbReference>
<dbReference type="EMBL" id="CAJPEV010000114">
    <property type="protein sequence ID" value="CAG0880790.1"/>
    <property type="molecule type" value="Genomic_DNA"/>
</dbReference>
<reference evidence="7" key="1">
    <citation type="submission" date="2020-11" db="EMBL/GenBank/DDBJ databases">
        <authorList>
            <person name="Tran Van P."/>
        </authorList>
    </citation>
    <scope>NUCLEOTIDE SEQUENCE</scope>
</reference>
<dbReference type="GO" id="GO:0007165">
    <property type="term" value="P:signal transduction"/>
    <property type="evidence" value="ECO:0007669"/>
    <property type="project" value="InterPro"/>
</dbReference>
<gene>
    <name evidence="7" type="ORF">DSTB1V02_LOCUS1254</name>
</gene>
<feature type="compositionally biased region" description="Basic residues" evidence="6">
    <location>
        <begin position="122"/>
        <end position="131"/>
    </location>
</feature>
<dbReference type="AlphaFoldDB" id="A0A7R9A385"/>
<evidence type="ECO:0000256" key="5">
    <source>
        <dbReference type="SAM" id="Coils"/>
    </source>
</evidence>
<keyword evidence="3" id="KW-0333">Golgi apparatus</keyword>
<comment type="subcellular location">
    <subcellularLocation>
        <location evidence="1">Golgi apparatus</location>
    </subcellularLocation>
</comment>
<evidence type="ECO:0000256" key="6">
    <source>
        <dbReference type="SAM" id="MobiDB-lite"/>
    </source>
</evidence>
<feature type="coiled-coil region" evidence="5">
    <location>
        <begin position="217"/>
        <end position="308"/>
    </location>
</feature>
<evidence type="ECO:0000256" key="1">
    <source>
        <dbReference type="ARBA" id="ARBA00004555"/>
    </source>
</evidence>
<keyword evidence="4 5" id="KW-0175">Coiled coil</keyword>
<evidence type="ECO:0008006" key="9">
    <source>
        <dbReference type="Google" id="ProtNLM"/>
    </source>
</evidence>
<feature type="compositionally biased region" description="Acidic residues" evidence="6">
    <location>
        <begin position="1"/>
        <end position="14"/>
    </location>
</feature>
<protein>
    <recommendedName>
        <fullName evidence="9">G kinase-anchoring protein 1</fullName>
    </recommendedName>
</protein>
<sequence>MDTIDDDSEAESDDNAAKKAQLSKQRAEQEKKKARKKKKAQAEKKEKAELQSLAFGIGRGVKAGGENRKAGGTGNDWEKWKEKDQKLADVTFENDMEEAILLSKMDFEQRKLLREAPESPKGKKSSKKKDKPHTLSINEFNQLGAADVKRFCNGEEVTTQVRISESTQDHSKPDKDEFFQQIEEDTRKALRREQILDSCRDQASLSSVQSILVKEELGKKDKELEQCNEEIQRLKEELLAVKKRNKRLCNILAQGEMREKAEILLEMEKVKQVNEELTTQVQELVEQLEQEKSKVHHLTDDLRKAQKMCAELLRVLRAQGPYQ</sequence>
<proteinExistence type="inferred from homology"/>
<organism evidence="7">
    <name type="scientific">Darwinula stevensoni</name>
    <dbReference type="NCBI Taxonomy" id="69355"/>
    <lineage>
        <taxon>Eukaryota</taxon>
        <taxon>Metazoa</taxon>
        <taxon>Ecdysozoa</taxon>
        <taxon>Arthropoda</taxon>
        <taxon>Crustacea</taxon>
        <taxon>Oligostraca</taxon>
        <taxon>Ostracoda</taxon>
        <taxon>Podocopa</taxon>
        <taxon>Podocopida</taxon>
        <taxon>Darwinulocopina</taxon>
        <taxon>Darwinuloidea</taxon>
        <taxon>Darwinulidae</taxon>
        <taxon>Darwinula</taxon>
    </lineage>
</organism>
<dbReference type="InterPro" id="IPR026109">
    <property type="entry name" value="GKAP1"/>
</dbReference>
<accession>A0A7R9A385</accession>
<dbReference type="PANTHER" id="PTHR14899">
    <property type="entry name" value="G KINASE ANCHORING PROTEIN 1"/>
    <property type="match status" value="1"/>
</dbReference>
<dbReference type="PRINTS" id="PR02083">
    <property type="entry name" value="GKINASEAP1"/>
</dbReference>
<evidence type="ECO:0000256" key="3">
    <source>
        <dbReference type="ARBA" id="ARBA00023034"/>
    </source>
</evidence>
<feature type="region of interest" description="Disordered" evidence="6">
    <location>
        <begin position="111"/>
        <end position="136"/>
    </location>
</feature>
<feature type="region of interest" description="Disordered" evidence="6">
    <location>
        <begin position="1"/>
        <end position="80"/>
    </location>
</feature>
<feature type="compositionally biased region" description="Basic and acidic residues" evidence="6">
    <location>
        <begin position="111"/>
        <end position="121"/>
    </location>
</feature>
<dbReference type="OrthoDB" id="5864420at2759"/>
<keyword evidence="8" id="KW-1185">Reference proteome</keyword>
<evidence type="ECO:0000256" key="2">
    <source>
        <dbReference type="ARBA" id="ARBA00006662"/>
    </source>
</evidence>
<feature type="compositionally biased region" description="Basic and acidic residues" evidence="6">
    <location>
        <begin position="40"/>
        <end position="49"/>
    </location>
</feature>
<evidence type="ECO:0000313" key="7">
    <source>
        <dbReference type="EMBL" id="CAD7241254.1"/>
    </source>
</evidence>
<name>A0A7R9A385_9CRUS</name>
<evidence type="ECO:0000313" key="8">
    <source>
        <dbReference type="Proteomes" id="UP000677054"/>
    </source>
</evidence>